<dbReference type="EMBL" id="LN554846">
    <property type="protein sequence ID" value="CED71922.1"/>
    <property type="molecule type" value="Genomic_DNA"/>
</dbReference>
<comment type="catalytic activity">
    <reaction evidence="7">
        <text>DNA(n) + a 2'-deoxyribonucleoside 5'-triphosphate = DNA(n+1) + diphosphate</text>
        <dbReference type="Rhea" id="RHEA:22508"/>
        <dbReference type="Rhea" id="RHEA-COMP:17339"/>
        <dbReference type="Rhea" id="RHEA-COMP:17340"/>
        <dbReference type="ChEBI" id="CHEBI:33019"/>
        <dbReference type="ChEBI" id="CHEBI:61560"/>
        <dbReference type="ChEBI" id="CHEBI:173112"/>
        <dbReference type="EC" id="2.7.7.7"/>
    </reaction>
</comment>
<dbReference type="GO" id="GO:0008408">
    <property type="term" value="F:3'-5' exonuclease activity"/>
    <property type="evidence" value="ECO:0007669"/>
    <property type="project" value="InterPro"/>
</dbReference>
<dbReference type="Gene3D" id="1.20.272.10">
    <property type="match status" value="1"/>
</dbReference>
<dbReference type="InterPro" id="IPR004622">
    <property type="entry name" value="DNA_pol_HolB"/>
</dbReference>
<dbReference type="GO" id="GO:0003677">
    <property type="term" value="F:DNA binding"/>
    <property type="evidence" value="ECO:0007669"/>
    <property type="project" value="InterPro"/>
</dbReference>
<dbReference type="SUPFAM" id="SSF52540">
    <property type="entry name" value="P-loop containing nucleoside triphosphate hydrolases"/>
    <property type="match status" value="1"/>
</dbReference>
<evidence type="ECO:0000256" key="2">
    <source>
        <dbReference type="ARBA" id="ARBA00014363"/>
    </source>
</evidence>
<dbReference type="InterPro" id="IPR027417">
    <property type="entry name" value="P-loop_NTPase"/>
</dbReference>
<evidence type="ECO:0000259" key="8">
    <source>
        <dbReference type="Pfam" id="PF09115"/>
    </source>
</evidence>
<evidence type="ECO:0000313" key="9">
    <source>
        <dbReference type="EMBL" id="CED71922.1"/>
    </source>
</evidence>
<dbReference type="Gene3D" id="3.40.50.300">
    <property type="entry name" value="P-loop containing nucleotide triphosphate hydrolases"/>
    <property type="match status" value="1"/>
</dbReference>
<dbReference type="InterPro" id="IPR008921">
    <property type="entry name" value="DNA_pol3_clamp-load_cplx_C"/>
</dbReference>
<dbReference type="PANTHER" id="PTHR11669:SF8">
    <property type="entry name" value="DNA POLYMERASE III SUBUNIT DELTA"/>
    <property type="match status" value="1"/>
</dbReference>
<proteinExistence type="predicted"/>
<dbReference type="HOGENOM" id="CLU_006229_4_3_6"/>
<protein>
    <recommendedName>
        <fullName evidence="2">DNA polymerase III subunit delta'</fullName>
        <ecNumber evidence="1">2.7.7.7</ecNumber>
    </recommendedName>
</protein>
<organism evidence="9 10">
    <name type="scientific">Aliivibrio wodanis</name>
    <dbReference type="NCBI Taxonomy" id="80852"/>
    <lineage>
        <taxon>Bacteria</taxon>
        <taxon>Pseudomonadati</taxon>
        <taxon>Pseudomonadota</taxon>
        <taxon>Gammaproteobacteria</taxon>
        <taxon>Vibrionales</taxon>
        <taxon>Vibrionaceae</taxon>
        <taxon>Aliivibrio</taxon>
    </lineage>
</organism>
<reference evidence="10" key="1">
    <citation type="submission" date="2014-09" db="EMBL/GenBank/DDBJ databases">
        <authorList>
            <person name="Hjerde E."/>
        </authorList>
    </citation>
    <scope>NUCLEOTIDE SEQUENCE [LARGE SCALE GENOMIC DNA]</scope>
    <source>
        <strain evidence="10">06/09/139</strain>
    </source>
</reference>
<dbReference type="NCBIfam" id="TIGR00678">
    <property type="entry name" value="holB"/>
    <property type="match status" value="1"/>
</dbReference>
<dbReference type="Pfam" id="PF09115">
    <property type="entry name" value="DNApol3-delta_C"/>
    <property type="match status" value="1"/>
</dbReference>
<dbReference type="GO" id="GO:0009360">
    <property type="term" value="C:DNA polymerase III complex"/>
    <property type="evidence" value="ECO:0007669"/>
    <property type="project" value="InterPro"/>
</dbReference>
<dbReference type="STRING" id="80852.AWOD_I_1857"/>
<dbReference type="KEGG" id="awd:AWOD_I_1857"/>
<dbReference type="Proteomes" id="UP000032427">
    <property type="component" value="Chromosome 1"/>
</dbReference>
<keyword evidence="5" id="KW-0235">DNA replication</keyword>
<evidence type="ECO:0000256" key="7">
    <source>
        <dbReference type="ARBA" id="ARBA00049244"/>
    </source>
</evidence>
<keyword evidence="6" id="KW-0239">DNA-directed DNA polymerase</keyword>
<dbReference type="AlphaFoldDB" id="A0A090IN41"/>
<name>A0A090IN41_9GAMM</name>
<evidence type="ECO:0000256" key="6">
    <source>
        <dbReference type="ARBA" id="ARBA00022932"/>
    </source>
</evidence>
<dbReference type="InterPro" id="IPR050238">
    <property type="entry name" value="DNA_Rep/Repair_Clamp_Loader"/>
</dbReference>
<evidence type="ECO:0000256" key="1">
    <source>
        <dbReference type="ARBA" id="ARBA00012417"/>
    </source>
</evidence>
<evidence type="ECO:0000313" key="10">
    <source>
        <dbReference type="Proteomes" id="UP000032427"/>
    </source>
</evidence>
<dbReference type="EC" id="2.7.7.7" evidence="1"/>
<evidence type="ECO:0000256" key="3">
    <source>
        <dbReference type="ARBA" id="ARBA00022679"/>
    </source>
</evidence>
<dbReference type="GeneID" id="28541433"/>
<accession>A0A090IN41</accession>
<sequence>MATKLYPWQQGVWQQWQQLIATDRLPHAILCAMPDGTGRDALVQYFSDTLLCLTQGTEPCGFCHSCGLVESGNHPDLHWIKPEIEGKSISVDQIRQCNSWALESSQFNAKRMIIIEPAEKMTESAANALLKTLEAPPKNCQFVLLANSAHHLLPTIRSRCQVWLQPVISAEVIAEWLAETEKLTISPQSIVLNNYLPLAVKSFYQDKKQASHQQLLAHFSACVSSSFCATSDVVKSLVKLEDEGLCWLSYLLSDIQKRQLGVVIGWVHCDEQESIERLAKSIPTNIVYKQYLSLNELRQQLNAHPGLNKELLLTQWLFEFIGE</sequence>
<keyword evidence="4 9" id="KW-0548">Nucleotidyltransferase</keyword>
<dbReference type="InterPro" id="IPR015199">
    <property type="entry name" value="DNA_pol_III_delta_C"/>
</dbReference>
<feature type="domain" description="DNA polymerase III delta subunit C-terminal" evidence="8">
    <location>
        <begin position="221"/>
        <end position="320"/>
    </location>
</feature>
<dbReference type="GO" id="GO:0003887">
    <property type="term" value="F:DNA-directed DNA polymerase activity"/>
    <property type="evidence" value="ECO:0007669"/>
    <property type="project" value="UniProtKB-KW"/>
</dbReference>
<dbReference type="Pfam" id="PF13177">
    <property type="entry name" value="DNA_pol3_delta2"/>
    <property type="match status" value="1"/>
</dbReference>
<dbReference type="PATRIC" id="fig|80852.17.peg.1921"/>
<keyword evidence="10" id="KW-1185">Reference proteome</keyword>
<evidence type="ECO:0000256" key="5">
    <source>
        <dbReference type="ARBA" id="ARBA00022705"/>
    </source>
</evidence>
<dbReference type="OrthoDB" id="9811073at2"/>
<gene>
    <name evidence="9" type="ORF">AWOD_I_1857</name>
</gene>
<dbReference type="PANTHER" id="PTHR11669">
    <property type="entry name" value="REPLICATION FACTOR C / DNA POLYMERASE III GAMMA-TAU SUBUNIT"/>
    <property type="match status" value="1"/>
</dbReference>
<dbReference type="SUPFAM" id="SSF48019">
    <property type="entry name" value="post-AAA+ oligomerization domain-like"/>
    <property type="match status" value="1"/>
</dbReference>
<dbReference type="GO" id="GO:0006261">
    <property type="term" value="P:DNA-templated DNA replication"/>
    <property type="evidence" value="ECO:0007669"/>
    <property type="project" value="TreeGrafter"/>
</dbReference>
<evidence type="ECO:0000256" key="4">
    <source>
        <dbReference type="ARBA" id="ARBA00022695"/>
    </source>
</evidence>
<keyword evidence="3 9" id="KW-0808">Transferase</keyword>